<dbReference type="Gene3D" id="1.10.630.10">
    <property type="entry name" value="Cytochrome P450"/>
    <property type="match status" value="1"/>
</dbReference>
<evidence type="ECO:0000313" key="2">
    <source>
        <dbReference type="EMBL" id="MBN4059663.1"/>
    </source>
</evidence>
<organism evidence="2 3">
    <name type="scientific">Acidimicrobium ferrooxidans</name>
    <dbReference type="NCBI Taxonomy" id="53635"/>
    <lineage>
        <taxon>Bacteria</taxon>
        <taxon>Bacillati</taxon>
        <taxon>Actinomycetota</taxon>
        <taxon>Acidimicrobiia</taxon>
        <taxon>Acidimicrobiales</taxon>
        <taxon>Acidimicrobiaceae</taxon>
        <taxon>Acidimicrobium</taxon>
    </lineage>
</organism>
<name>A0ABS3AQ27_9ACTN</name>
<sequence>MTTHAASTYVDNYLPDHGSDSVDISSHDAFTSGVPHATFDRLRAQDPVYWTEEADGSGFWSVLRYDDALKVSNDVETFTSSLGIRLEEMDDEQLEARRTLMEMDPPDHTRLRRLVNRGFTRRSVERFEDTIRELAAEVIDTALQNDEFDFVADIAQQLPMRMLGRLLGTDDEVGHQLVEWGDALLGNTDPDFTDFPVDLTDTEQFRMVPFRSPAAIEIFEFAQEQAADRRQCPGDDIITKLLEPTLDGEPLTDLEFNNFFTVLVAAGNDTTRYTMTHGLWSMLNHPSLWYGWKADPELTNTAVEEILRTSSVTMHFRRTATRDVEMRGKQIKAGDKVVMWFNSANHDPLGFDDPWRFDLARQSNDHMAFGRRGPHFCLGAWLARMEIRLVFQELMKRVDRFEPNGPIEHLRSNFIAGIKHLPVKVIA</sequence>
<evidence type="ECO:0000313" key="3">
    <source>
        <dbReference type="Proteomes" id="UP000724964"/>
    </source>
</evidence>
<dbReference type="PANTHER" id="PTHR46696">
    <property type="entry name" value="P450, PUTATIVE (EUROFUNG)-RELATED"/>
    <property type="match status" value="1"/>
</dbReference>
<evidence type="ECO:0000256" key="1">
    <source>
        <dbReference type="ARBA" id="ARBA00010617"/>
    </source>
</evidence>
<reference evidence="2" key="1">
    <citation type="submission" date="2021-02" db="EMBL/GenBank/DDBJ databases">
        <title>Activity-based single-cell genomes from oceanic crustal fluid captures similar information to metagenomic and metatranscriptomic surveys with orders of magnitude less sampling.</title>
        <authorList>
            <person name="D'Angelo T.S."/>
            <person name="Orcutt B.N."/>
        </authorList>
    </citation>
    <scope>NUCLEOTIDE SEQUENCE [LARGE SCALE GENOMIC DNA]</scope>
    <source>
        <strain evidence="2">AH-315-J10</strain>
    </source>
</reference>
<keyword evidence="3" id="KW-1185">Reference proteome</keyword>
<comment type="similarity">
    <text evidence="1">Belongs to the cytochrome P450 family.</text>
</comment>
<dbReference type="EMBL" id="JAFIUH010000012">
    <property type="protein sequence ID" value="MBN4059663.1"/>
    <property type="molecule type" value="Genomic_DNA"/>
</dbReference>
<protein>
    <submittedName>
        <fullName evidence="2">Cytochrome P450</fullName>
    </submittedName>
</protein>
<dbReference type="Pfam" id="PF00067">
    <property type="entry name" value="p450"/>
    <property type="match status" value="2"/>
</dbReference>
<dbReference type="InterPro" id="IPR002397">
    <property type="entry name" value="Cyt_P450_B"/>
</dbReference>
<dbReference type="PANTHER" id="PTHR46696:SF4">
    <property type="entry name" value="BIOTIN BIOSYNTHESIS CYTOCHROME P450"/>
    <property type="match status" value="1"/>
</dbReference>
<dbReference type="InterPro" id="IPR036396">
    <property type="entry name" value="Cyt_P450_sf"/>
</dbReference>
<dbReference type="InterPro" id="IPR001128">
    <property type="entry name" value="Cyt_P450"/>
</dbReference>
<proteinExistence type="inferred from homology"/>
<dbReference type="CDD" id="cd11033">
    <property type="entry name" value="CYP142-like"/>
    <property type="match status" value="1"/>
</dbReference>
<accession>A0ABS3AQ27</accession>
<dbReference type="PRINTS" id="PR00359">
    <property type="entry name" value="BP450"/>
</dbReference>
<dbReference type="Proteomes" id="UP000724964">
    <property type="component" value="Unassembled WGS sequence"/>
</dbReference>
<comment type="caution">
    <text evidence="2">The sequence shown here is derived from an EMBL/GenBank/DDBJ whole genome shotgun (WGS) entry which is preliminary data.</text>
</comment>
<dbReference type="SUPFAM" id="SSF48264">
    <property type="entry name" value="Cytochrome P450"/>
    <property type="match status" value="1"/>
</dbReference>
<gene>
    <name evidence="2" type="ORF">JYT35_00935</name>
</gene>